<evidence type="ECO:0000256" key="6">
    <source>
        <dbReference type="ARBA" id="ARBA00023136"/>
    </source>
</evidence>
<evidence type="ECO:0000256" key="7">
    <source>
        <dbReference type="SAM" id="Phobius"/>
    </source>
</evidence>
<accession>A0ABY8XH50</accession>
<feature type="transmembrane region" description="Helical" evidence="7">
    <location>
        <begin position="251"/>
        <end position="275"/>
    </location>
</feature>
<feature type="transmembrane region" description="Helical" evidence="7">
    <location>
        <begin position="314"/>
        <end position="340"/>
    </location>
</feature>
<dbReference type="Gene3D" id="1.20.1250.20">
    <property type="entry name" value="MFS general substrate transporter like domains"/>
    <property type="match status" value="1"/>
</dbReference>
<keyword evidence="2" id="KW-0813">Transport</keyword>
<feature type="transmembrane region" description="Helical" evidence="7">
    <location>
        <begin position="79"/>
        <end position="97"/>
    </location>
</feature>
<feature type="transmembrane region" description="Helical" evidence="7">
    <location>
        <begin position="352"/>
        <end position="375"/>
    </location>
</feature>
<proteinExistence type="predicted"/>
<dbReference type="InterPro" id="IPR050171">
    <property type="entry name" value="MFS_Transporters"/>
</dbReference>
<feature type="domain" description="Major facilitator superfamily (MFS) profile" evidence="8">
    <location>
        <begin position="1"/>
        <end position="403"/>
    </location>
</feature>
<dbReference type="InterPro" id="IPR020846">
    <property type="entry name" value="MFS_dom"/>
</dbReference>
<feature type="transmembrane region" description="Helical" evidence="7">
    <location>
        <begin position="103"/>
        <end position="122"/>
    </location>
</feature>
<comment type="subcellular location">
    <subcellularLocation>
        <location evidence="1">Cell membrane</location>
        <topology evidence="1">Multi-pass membrane protein</topology>
    </subcellularLocation>
</comment>
<dbReference type="PROSITE" id="PS50850">
    <property type="entry name" value="MFS"/>
    <property type="match status" value="1"/>
</dbReference>
<evidence type="ECO:0000259" key="8">
    <source>
        <dbReference type="PROSITE" id="PS50850"/>
    </source>
</evidence>
<feature type="transmembrane region" description="Helical" evidence="7">
    <location>
        <begin position="16"/>
        <end position="39"/>
    </location>
</feature>
<sequence>MKGLKRIAALPRAARLLIATNGISALGAGMVMPFLWIYLTEVRHLPTWVPAATLAVQAFAAVFGGLAYGALLDRLPYNVVVPLSNVNAGIGTLLFAFAGQAWVAVTAAVVFGFGISGVGTAVRAAYGATTTPEQRETAYSADYGVLNVAMGIGVILGGVFAALAFLSPVGRYFLMYSIDAATFFVMAVATVKVLPNRVHHKESQAGGGRGSYRAVLRQPALLALLAVLLLSALVSFGQFRAGLPGYLTQTGAITASGLSFAFAVNIILCAVVQFAVMPHLERFSRTLLVAGSGVMFAACWVFVLLAGGHTGMTALVLATVAVILLSIGESLVVPLLTTLLNNAVGEDLRGRANALFSITLSTSAVIGPSLAGALLPFGSGAVFVGVMIALSVVATVLVLGLRRTLPAERAVPETVEEMEAAA</sequence>
<keyword evidence="3" id="KW-1003">Cell membrane</keyword>
<evidence type="ECO:0000313" key="10">
    <source>
        <dbReference type="Proteomes" id="UP001227101"/>
    </source>
</evidence>
<protein>
    <submittedName>
        <fullName evidence="9">MFS transporter</fullName>
    </submittedName>
</protein>
<reference evidence="9 10" key="1">
    <citation type="submission" date="2023-06" db="EMBL/GenBank/DDBJ databases">
        <authorList>
            <person name="Oyuntsetseg B."/>
            <person name="Kim S.B."/>
        </authorList>
    </citation>
    <scope>NUCLEOTIDE SEQUENCE [LARGE SCALE GENOMIC DNA]</scope>
    <source>
        <strain evidence="9 10">2-2</strain>
    </source>
</reference>
<gene>
    <name evidence="9" type="ORF">QP939_39800</name>
</gene>
<dbReference type="InterPro" id="IPR036259">
    <property type="entry name" value="MFS_trans_sf"/>
</dbReference>
<evidence type="ECO:0000256" key="2">
    <source>
        <dbReference type="ARBA" id="ARBA00022448"/>
    </source>
</evidence>
<dbReference type="RefSeq" id="WP_285451698.1">
    <property type="nucleotide sequence ID" value="NZ_CP127173.1"/>
</dbReference>
<keyword evidence="6 7" id="KW-0472">Membrane</keyword>
<dbReference type="EMBL" id="CP127173">
    <property type="protein sequence ID" value="WIV54925.1"/>
    <property type="molecule type" value="Genomic_DNA"/>
</dbReference>
<keyword evidence="5 7" id="KW-1133">Transmembrane helix</keyword>
<evidence type="ECO:0000256" key="3">
    <source>
        <dbReference type="ARBA" id="ARBA00022475"/>
    </source>
</evidence>
<feature type="transmembrane region" description="Helical" evidence="7">
    <location>
        <begin position="219"/>
        <end position="239"/>
    </location>
</feature>
<keyword evidence="10" id="KW-1185">Reference proteome</keyword>
<dbReference type="PANTHER" id="PTHR23517">
    <property type="entry name" value="RESISTANCE PROTEIN MDTM, PUTATIVE-RELATED-RELATED"/>
    <property type="match status" value="1"/>
</dbReference>
<dbReference type="InterPro" id="IPR011701">
    <property type="entry name" value="MFS"/>
</dbReference>
<evidence type="ECO:0000256" key="5">
    <source>
        <dbReference type="ARBA" id="ARBA00022989"/>
    </source>
</evidence>
<evidence type="ECO:0000256" key="4">
    <source>
        <dbReference type="ARBA" id="ARBA00022692"/>
    </source>
</evidence>
<keyword evidence="4 7" id="KW-0812">Transmembrane</keyword>
<dbReference type="SUPFAM" id="SSF103473">
    <property type="entry name" value="MFS general substrate transporter"/>
    <property type="match status" value="1"/>
</dbReference>
<dbReference type="PRINTS" id="PR01035">
    <property type="entry name" value="TCRTETA"/>
</dbReference>
<name>A0ABY8XH50_9PSEU</name>
<feature type="transmembrane region" description="Helical" evidence="7">
    <location>
        <begin position="287"/>
        <end position="308"/>
    </location>
</feature>
<feature type="transmembrane region" description="Helical" evidence="7">
    <location>
        <begin position="381"/>
        <end position="401"/>
    </location>
</feature>
<feature type="transmembrane region" description="Helical" evidence="7">
    <location>
        <begin position="143"/>
        <end position="166"/>
    </location>
</feature>
<dbReference type="InterPro" id="IPR001958">
    <property type="entry name" value="Tet-R_TetA/multi-R_MdtG-like"/>
</dbReference>
<dbReference type="Pfam" id="PF07690">
    <property type="entry name" value="MFS_1"/>
    <property type="match status" value="1"/>
</dbReference>
<organism evidence="9 10">
    <name type="scientific">Amycolatopsis nalaikhensis</name>
    <dbReference type="NCBI Taxonomy" id="715472"/>
    <lineage>
        <taxon>Bacteria</taxon>
        <taxon>Bacillati</taxon>
        <taxon>Actinomycetota</taxon>
        <taxon>Actinomycetes</taxon>
        <taxon>Pseudonocardiales</taxon>
        <taxon>Pseudonocardiaceae</taxon>
        <taxon>Amycolatopsis</taxon>
    </lineage>
</organism>
<dbReference type="PANTHER" id="PTHR23517:SF2">
    <property type="entry name" value="MULTIDRUG RESISTANCE PROTEIN MDTH"/>
    <property type="match status" value="1"/>
</dbReference>
<feature type="transmembrane region" description="Helical" evidence="7">
    <location>
        <begin position="51"/>
        <end position="72"/>
    </location>
</feature>
<dbReference type="Proteomes" id="UP001227101">
    <property type="component" value="Chromosome"/>
</dbReference>
<evidence type="ECO:0000256" key="1">
    <source>
        <dbReference type="ARBA" id="ARBA00004651"/>
    </source>
</evidence>
<feature type="transmembrane region" description="Helical" evidence="7">
    <location>
        <begin position="172"/>
        <end position="194"/>
    </location>
</feature>
<evidence type="ECO:0000313" key="9">
    <source>
        <dbReference type="EMBL" id="WIV54925.1"/>
    </source>
</evidence>